<reference evidence="2 3" key="1">
    <citation type="submission" date="2020-04" db="EMBL/GenBank/DDBJ databases">
        <authorList>
            <consortium name="Desulfovibrio sp. FSS-1 genome sequencing consortium"/>
            <person name="Shimoshige H."/>
            <person name="Kobayashi H."/>
            <person name="Maekawa T."/>
        </authorList>
    </citation>
    <scope>NUCLEOTIDE SEQUENCE [LARGE SCALE GENOMIC DNA]</scope>
    <source>
        <strain evidence="2 3">SIID29052-01</strain>
    </source>
</reference>
<dbReference type="AlphaFoldDB" id="A0A6V8LVK3"/>
<keyword evidence="3" id="KW-1185">Reference proteome</keyword>
<dbReference type="Proteomes" id="UP000494245">
    <property type="component" value="Unassembled WGS sequence"/>
</dbReference>
<dbReference type="GO" id="GO:0016226">
    <property type="term" value="P:iron-sulfur cluster assembly"/>
    <property type="evidence" value="ECO:0007669"/>
    <property type="project" value="InterPro"/>
</dbReference>
<protein>
    <recommendedName>
        <fullName evidence="1">NIF system FeS cluster assembly NifU N-terminal domain-containing protein</fullName>
    </recommendedName>
</protein>
<reference evidence="2 3" key="2">
    <citation type="submission" date="2020-05" db="EMBL/GenBank/DDBJ databases">
        <title>Draft genome sequence of Desulfovibrio sp. strainFSS-1.</title>
        <authorList>
            <person name="Shimoshige H."/>
            <person name="Kobayashi H."/>
            <person name="Maekawa T."/>
        </authorList>
    </citation>
    <scope>NUCLEOTIDE SEQUENCE [LARGE SCALE GENOMIC DNA]</scope>
    <source>
        <strain evidence="2 3">SIID29052-01</strain>
    </source>
</reference>
<dbReference type="Gene3D" id="3.90.1010.10">
    <property type="match status" value="1"/>
</dbReference>
<gene>
    <name evidence="2" type="ORF">NNJEOMEG_02818</name>
</gene>
<dbReference type="GO" id="GO:0051536">
    <property type="term" value="F:iron-sulfur cluster binding"/>
    <property type="evidence" value="ECO:0007669"/>
    <property type="project" value="InterPro"/>
</dbReference>
<dbReference type="Pfam" id="PF01592">
    <property type="entry name" value="NifU_N"/>
    <property type="match status" value="1"/>
</dbReference>
<dbReference type="SUPFAM" id="SSF82649">
    <property type="entry name" value="SufE/NifU"/>
    <property type="match status" value="1"/>
</dbReference>
<name>A0A6V8LVK3_9BACT</name>
<evidence type="ECO:0000313" key="2">
    <source>
        <dbReference type="EMBL" id="GFK94970.1"/>
    </source>
</evidence>
<dbReference type="GO" id="GO:0005506">
    <property type="term" value="F:iron ion binding"/>
    <property type="evidence" value="ECO:0007669"/>
    <property type="project" value="InterPro"/>
</dbReference>
<accession>A0A6V8LVK3</accession>
<organism evidence="2 3">
    <name type="scientific">Fundidesulfovibrio magnetotacticus</name>
    <dbReference type="NCBI Taxonomy" id="2730080"/>
    <lineage>
        <taxon>Bacteria</taxon>
        <taxon>Pseudomonadati</taxon>
        <taxon>Thermodesulfobacteriota</taxon>
        <taxon>Desulfovibrionia</taxon>
        <taxon>Desulfovibrionales</taxon>
        <taxon>Desulfovibrionaceae</taxon>
        <taxon>Fundidesulfovibrio</taxon>
    </lineage>
</organism>
<feature type="domain" description="NIF system FeS cluster assembly NifU N-terminal" evidence="1">
    <location>
        <begin position="18"/>
        <end position="117"/>
    </location>
</feature>
<dbReference type="RefSeq" id="WP_173085562.1">
    <property type="nucleotide sequence ID" value="NZ_BLTE01000013.1"/>
</dbReference>
<evidence type="ECO:0000313" key="3">
    <source>
        <dbReference type="Proteomes" id="UP000494245"/>
    </source>
</evidence>
<proteinExistence type="predicted"/>
<dbReference type="InterPro" id="IPR002871">
    <property type="entry name" value="NIF_FeS_clus_asmbl_NifU_N"/>
</dbReference>
<sequence length="119" mass="13226">MSTRVKDSFAQLIRPVDNFNAEGVHGCTTCKKAITLQLRIVDEKVEEAGGKAEGCFYSRQCLAALISMIKGMSIYDLYPMTNADLRPHLAVVKDDYDCDVFTIGALKLALRDYEKKMAA</sequence>
<evidence type="ECO:0000259" key="1">
    <source>
        <dbReference type="Pfam" id="PF01592"/>
    </source>
</evidence>
<comment type="caution">
    <text evidence="2">The sequence shown here is derived from an EMBL/GenBank/DDBJ whole genome shotgun (WGS) entry which is preliminary data.</text>
</comment>
<dbReference type="EMBL" id="BLTE01000013">
    <property type="protein sequence ID" value="GFK94970.1"/>
    <property type="molecule type" value="Genomic_DNA"/>
</dbReference>